<dbReference type="PANTHER" id="PTHR44846">
    <property type="entry name" value="MANNOSYL-D-GLYCERATE TRANSPORT/METABOLISM SYSTEM REPRESSOR MNGR-RELATED"/>
    <property type="match status" value="1"/>
</dbReference>
<dbReference type="AlphaFoldDB" id="A0A1Y4LMX6"/>
<evidence type="ECO:0000256" key="2">
    <source>
        <dbReference type="ARBA" id="ARBA00023125"/>
    </source>
</evidence>
<sequence length="239" mass="26776">MKPKSSALCAKEAFLALYHAGEFLPGHKLPSELQMAQRLGVSRETWRKALGLLRSDGLIVSRHGSGTYLLDRPRRISNDLSQLQSMGAMIENAGIVEEKSDITCSIAPAPADVSEFFNTPADEPFFILQRVRHAEVGIISASLGYLPCQYTDQIDPAHPPHSLFSYLEDTGGVSISRAFTELFIPPEDDPLRALLHLPAHYDAFGFRQFHYDSRGNPLLYSLDYLRADLFHFTIMRTRP</sequence>
<dbReference type="SMART" id="SM00345">
    <property type="entry name" value="HTH_GNTR"/>
    <property type="match status" value="1"/>
</dbReference>
<evidence type="ECO:0000313" key="5">
    <source>
        <dbReference type="EMBL" id="OUP52423.1"/>
    </source>
</evidence>
<feature type="domain" description="HTH gntR-type" evidence="4">
    <location>
        <begin position="4"/>
        <end position="72"/>
    </location>
</feature>
<accession>A0A1Y4LMX6</accession>
<dbReference type="Gene3D" id="3.40.1410.10">
    <property type="entry name" value="Chorismate lyase-like"/>
    <property type="match status" value="1"/>
</dbReference>
<dbReference type="SMART" id="SM00866">
    <property type="entry name" value="UTRA"/>
    <property type="match status" value="1"/>
</dbReference>
<dbReference type="Proteomes" id="UP000195326">
    <property type="component" value="Unassembled WGS sequence"/>
</dbReference>
<organism evidence="6 7">
    <name type="scientific">Butyricicoccus pullicaecorum</name>
    <dbReference type="NCBI Taxonomy" id="501571"/>
    <lineage>
        <taxon>Bacteria</taxon>
        <taxon>Bacillati</taxon>
        <taxon>Bacillota</taxon>
        <taxon>Clostridia</taxon>
        <taxon>Eubacteriales</taxon>
        <taxon>Butyricicoccaceae</taxon>
        <taxon>Butyricicoccus</taxon>
    </lineage>
</organism>
<dbReference type="InterPro" id="IPR036388">
    <property type="entry name" value="WH-like_DNA-bd_sf"/>
</dbReference>
<dbReference type="PANTHER" id="PTHR44846:SF17">
    <property type="entry name" value="GNTR-FAMILY TRANSCRIPTIONAL REGULATOR"/>
    <property type="match status" value="1"/>
</dbReference>
<keyword evidence="2" id="KW-0238">DNA-binding</keyword>
<dbReference type="SUPFAM" id="SSF64288">
    <property type="entry name" value="Chorismate lyase-like"/>
    <property type="match status" value="1"/>
</dbReference>
<evidence type="ECO:0000313" key="7">
    <source>
        <dbReference type="Proteomes" id="UP000195326"/>
    </source>
</evidence>
<dbReference type="InterPro" id="IPR000524">
    <property type="entry name" value="Tscrpt_reg_HTH_GntR"/>
</dbReference>
<dbReference type="InterPro" id="IPR011663">
    <property type="entry name" value="UTRA"/>
</dbReference>
<dbReference type="GO" id="GO:0003677">
    <property type="term" value="F:DNA binding"/>
    <property type="evidence" value="ECO:0007669"/>
    <property type="project" value="UniProtKB-KW"/>
</dbReference>
<dbReference type="Pfam" id="PF00392">
    <property type="entry name" value="GntR"/>
    <property type="match status" value="1"/>
</dbReference>
<proteinExistence type="predicted"/>
<protein>
    <recommendedName>
        <fullName evidence="4">HTH gntR-type domain-containing protein</fullName>
    </recommendedName>
</protein>
<dbReference type="PROSITE" id="PS50949">
    <property type="entry name" value="HTH_GNTR"/>
    <property type="match status" value="1"/>
</dbReference>
<dbReference type="GO" id="GO:0003700">
    <property type="term" value="F:DNA-binding transcription factor activity"/>
    <property type="evidence" value="ECO:0007669"/>
    <property type="project" value="InterPro"/>
</dbReference>
<dbReference type="InterPro" id="IPR050679">
    <property type="entry name" value="Bact_HTH_transcr_reg"/>
</dbReference>
<dbReference type="GO" id="GO:0045892">
    <property type="term" value="P:negative regulation of DNA-templated transcription"/>
    <property type="evidence" value="ECO:0007669"/>
    <property type="project" value="TreeGrafter"/>
</dbReference>
<dbReference type="RefSeq" id="WP_087373268.1">
    <property type="nucleotide sequence ID" value="NZ_NFKK01000010.1"/>
</dbReference>
<dbReference type="EMBL" id="NFKL01000014">
    <property type="protein sequence ID" value="OUP57210.1"/>
    <property type="molecule type" value="Genomic_DNA"/>
</dbReference>
<keyword evidence="1" id="KW-0805">Transcription regulation</keyword>
<name>A0A1Y4LMX6_9FIRM</name>
<reference evidence="7 8" key="1">
    <citation type="submission" date="2017-04" db="EMBL/GenBank/DDBJ databases">
        <title>Function of individual gut microbiota members based on whole genome sequencing of pure cultures obtained from chicken caecum.</title>
        <authorList>
            <person name="Medvecky M."/>
            <person name="Cejkova D."/>
            <person name="Polansky O."/>
            <person name="Karasova D."/>
            <person name="Kubasova T."/>
            <person name="Cizek A."/>
            <person name="Rychlik I."/>
        </authorList>
    </citation>
    <scope>NUCLEOTIDE SEQUENCE [LARGE SCALE GENOMIC DNA]</scope>
    <source>
        <strain evidence="7">An179</strain>
        <strain evidence="8">An180</strain>
    </source>
</reference>
<evidence type="ECO:0000259" key="4">
    <source>
        <dbReference type="PROSITE" id="PS50949"/>
    </source>
</evidence>
<dbReference type="Gene3D" id="1.10.10.10">
    <property type="entry name" value="Winged helix-like DNA-binding domain superfamily/Winged helix DNA-binding domain"/>
    <property type="match status" value="1"/>
</dbReference>
<dbReference type="PRINTS" id="PR00035">
    <property type="entry name" value="HTHGNTR"/>
</dbReference>
<keyword evidence="3" id="KW-0804">Transcription</keyword>
<gene>
    <name evidence="6" type="ORF">B5F15_10370</name>
    <name evidence="5" type="ORF">B5F17_09175</name>
</gene>
<dbReference type="SUPFAM" id="SSF46785">
    <property type="entry name" value="Winged helix' DNA-binding domain"/>
    <property type="match status" value="1"/>
</dbReference>
<dbReference type="CDD" id="cd07377">
    <property type="entry name" value="WHTH_GntR"/>
    <property type="match status" value="1"/>
</dbReference>
<dbReference type="Proteomes" id="UP000195897">
    <property type="component" value="Unassembled WGS sequence"/>
</dbReference>
<dbReference type="InterPro" id="IPR036390">
    <property type="entry name" value="WH_DNA-bd_sf"/>
</dbReference>
<evidence type="ECO:0000256" key="1">
    <source>
        <dbReference type="ARBA" id="ARBA00023015"/>
    </source>
</evidence>
<dbReference type="Pfam" id="PF07702">
    <property type="entry name" value="UTRA"/>
    <property type="match status" value="1"/>
</dbReference>
<dbReference type="InterPro" id="IPR028978">
    <property type="entry name" value="Chorismate_lyase_/UTRA_dom_sf"/>
</dbReference>
<evidence type="ECO:0000256" key="3">
    <source>
        <dbReference type="ARBA" id="ARBA00023163"/>
    </source>
</evidence>
<evidence type="ECO:0000313" key="6">
    <source>
        <dbReference type="EMBL" id="OUP57210.1"/>
    </source>
</evidence>
<dbReference type="STRING" id="501571.GCA_900143195_03103"/>
<dbReference type="EMBL" id="NFKK01000010">
    <property type="protein sequence ID" value="OUP52423.1"/>
    <property type="molecule type" value="Genomic_DNA"/>
</dbReference>
<reference evidence="6" key="2">
    <citation type="journal article" date="2018" name="BMC Genomics">
        <title>Whole genome sequencing and function prediction of 133 gut anaerobes isolated from chicken caecum in pure cultures.</title>
        <authorList>
            <person name="Medvecky M."/>
            <person name="Cejkova D."/>
            <person name="Polansky O."/>
            <person name="Karasova D."/>
            <person name="Kubasova T."/>
            <person name="Cizek A."/>
            <person name="Rychlik I."/>
        </authorList>
    </citation>
    <scope>NUCLEOTIDE SEQUENCE</scope>
    <source>
        <strain evidence="6">An179</strain>
        <strain evidence="5">An180</strain>
    </source>
</reference>
<evidence type="ECO:0000313" key="8">
    <source>
        <dbReference type="Proteomes" id="UP000195897"/>
    </source>
</evidence>
<comment type="caution">
    <text evidence="6">The sequence shown here is derived from an EMBL/GenBank/DDBJ whole genome shotgun (WGS) entry which is preliminary data.</text>
</comment>